<feature type="transmembrane region" description="Helical" evidence="1">
    <location>
        <begin position="12"/>
        <end position="34"/>
    </location>
</feature>
<accession>A0AAN9EYH9</accession>
<keyword evidence="1" id="KW-1133">Transmembrane helix</keyword>
<evidence type="ECO:0000313" key="2">
    <source>
        <dbReference type="EMBL" id="KAK7263805.1"/>
    </source>
</evidence>
<gene>
    <name evidence="2" type="ORF">RJT34_31402</name>
</gene>
<evidence type="ECO:0000256" key="1">
    <source>
        <dbReference type="SAM" id="Phobius"/>
    </source>
</evidence>
<organism evidence="2 3">
    <name type="scientific">Clitoria ternatea</name>
    <name type="common">Butterfly pea</name>
    <dbReference type="NCBI Taxonomy" id="43366"/>
    <lineage>
        <taxon>Eukaryota</taxon>
        <taxon>Viridiplantae</taxon>
        <taxon>Streptophyta</taxon>
        <taxon>Embryophyta</taxon>
        <taxon>Tracheophyta</taxon>
        <taxon>Spermatophyta</taxon>
        <taxon>Magnoliopsida</taxon>
        <taxon>eudicotyledons</taxon>
        <taxon>Gunneridae</taxon>
        <taxon>Pentapetalae</taxon>
        <taxon>rosids</taxon>
        <taxon>fabids</taxon>
        <taxon>Fabales</taxon>
        <taxon>Fabaceae</taxon>
        <taxon>Papilionoideae</taxon>
        <taxon>50 kb inversion clade</taxon>
        <taxon>NPAAA clade</taxon>
        <taxon>indigoferoid/millettioid clade</taxon>
        <taxon>Phaseoleae</taxon>
        <taxon>Clitoria</taxon>
    </lineage>
</organism>
<comment type="caution">
    <text evidence="2">The sequence shown here is derived from an EMBL/GenBank/DDBJ whole genome shotgun (WGS) entry which is preliminary data.</text>
</comment>
<proteinExistence type="predicted"/>
<feature type="transmembrane region" description="Helical" evidence="1">
    <location>
        <begin position="54"/>
        <end position="74"/>
    </location>
</feature>
<sequence>MIYVSVNSGSKLVCIVMPVNCLLFNCHHVLLIPVNNQVLVHCSVTFSSICNLNGWILKIYLLLLTLTLFILPYWKSKFN</sequence>
<name>A0AAN9EYH9_CLITE</name>
<protein>
    <submittedName>
        <fullName evidence="2">Uncharacterized protein</fullName>
    </submittedName>
</protein>
<dbReference type="Proteomes" id="UP001359559">
    <property type="component" value="Unassembled WGS sequence"/>
</dbReference>
<keyword evidence="1" id="KW-0812">Transmembrane</keyword>
<keyword evidence="3" id="KW-1185">Reference proteome</keyword>
<keyword evidence="1" id="KW-0472">Membrane</keyword>
<dbReference type="EMBL" id="JAYKXN010000008">
    <property type="protein sequence ID" value="KAK7263805.1"/>
    <property type="molecule type" value="Genomic_DNA"/>
</dbReference>
<dbReference type="AlphaFoldDB" id="A0AAN9EYH9"/>
<evidence type="ECO:0000313" key="3">
    <source>
        <dbReference type="Proteomes" id="UP001359559"/>
    </source>
</evidence>
<reference evidence="2 3" key="1">
    <citation type="submission" date="2024-01" db="EMBL/GenBank/DDBJ databases">
        <title>The genomes of 5 underutilized Papilionoideae crops provide insights into root nodulation and disease resistance.</title>
        <authorList>
            <person name="Yuan L."/>
        </authorList>
    </citation>
    <scope>NUCLEOTIDE SEQUENCE [LARGE SCALE GENOMIC DNA]</scope>
    <source>
        <strain evidence="2">LY-2023</strain>
        <tissue evidence="2">Leaf</tissue>
    </source>
</reference>